<dbReference type="InterPro" id="IPR036010">
    <property type="entry name" value="2Fe-2S_ferredoxin-like_sf"/>
</dbReference>
<dbReference type="SUPFAM" id="SSF63380">
    <property type="entry name" value="Riboflavin synthase domain-like"/>
    <property type="match status" value="1"/>
</dbReference>
<evidence type="ECO:0000256" key="1">
    <source>
        <dbReference type="ARBA" id="ARBA00022630"/>
    </source>
</evidence>
<dbReference type="PROSITE" id="PS51085">
    <property type="entry name" value="2FE2S_FER_2"/>
    <property type="match status" value="1"/>
</dbReference>
<feature type="domain" description="FAD-binding FR-type" evidence="8">
    <location>
        <begin position="6"/>
        <end position="108"/>
    </location>
</feature>
<gene>
    <name evidence="9" type="ORF">CS347_11930</name>
</gene>
<dbReference type="GO" id="GO:0016491">
    <property type="term" value="F:oxidoreductase activity"/>
    <property type="evidence" value="ECO:0007669"/>
    <property type="project" value="UniProtKB-KW"/>
</dbReference>
<dbReference type="GO" id="GO:0046872">
    <property type="term" value="F:metal ion binding"/>
    <property type="evidence" value="ECO:0007669"/>
    <property type="project" value="UniProtKB-KW"/>
</dbReference>
<evidence type="ECO:0000313" key="9">
    <source>
        <dbReference type="EMBL" id="AZW17421.1"/>
    </source>
</evidence>
<dbReference type="EMBL" id="CP024172">
    <property type="protein sequence ID" value="AZW17421.1"/>
    <property type="molecule type" value="Genomic_DNA"/>
</dbReference>
<sequence>MNAQDKASLDLRVQAIRYAARDTYLVELAPPGGGRLPAATPGAHIDLHLDNGLTRSYSLVRPGDQPEQYLVGVKLDAASRGGSRYVHEKLRVGAIIKVSPPRNHFPLREDAAHTVLIAGGIGITPIWCMAQRLEEAGASWELWYSARSRADAAFLGELEALPSKVHLHFDDEAGQVMDLQRVVDGAAADAHLYCCGPAPMLDAYELAAARRDPRTVHLERFAAQQAQALEGGFAVTLARSGKTLEVPEGSSILKVLLDNGVAVDFSCQEGICGCCEVAVLEGEVDHRDAVLSESERAQSKTMMVCCSGAKSARLVLDL</sequence>
<dbReference type="AlphaFoldDB" id="A0AAN1RWG2"/>
<dbReference type="PROSITE" id="PS51384">
    <property type="entry name" value="FAD_FR"/>
    <property type="match status" value="1"/>
</dbReference>
<evidence type="ECO:0000259" key="7">
    <source>
        <dbReference type="PROSITE" id="PS51085"/>
    </source>
</evidence>
<dbReference type="SUPFAM" id="SSF52343">
    <property type="entry name" value="Ferredoxin reductase-like, C-terminal NADP-linked domain"/>
    <property type="match status" value="1"/>
</dbReference>
<evidence type="ECO:0000256" key="4">
    <source>
        <dbReference type="ARBA" id="ARBA00023002"/>
    </source>
</evidence>
<dbReference type="InterPro" id="IPR001041">
    <property type="entry name" value="2Fe-2S_ferredoxin-type"/>
</dbReference>
<dbReference type="GO" id="GO:0051537">
    <property type="term" value="F:2 iron, 2 sulfur cluster binding"/>
    <property type="evidence" value="ECO:0007669"/>
    <property type="project" value="UniProtKB-KW"/>
</dbReference>
<dbReference type="Pfam" id="PF00175">
    <property type="entry name" value="NAD_binding_1"/>
    <property type="match status" value="1"/>
</dbReference>
<dbReference type="Gene3D" id="3.10.20.30">
    <property type="match status" value="1"/>
</dbReference>
<keyword evidence="3" id="KW-0479">Metal-binding</keyword>
<proteinExistence type="predicted"/>
<keyword evidence="2" id="KW-0001">2Fe-2S</keyword>
<evidence type="ECO:0000256" key="5">
    <source>
        <dbReference type="ARBA" id="ARBA00023004"/>
    </source>
</evidence>
<evidence type="ECO:0000256" key="2">
    <source>
        <dbReference type="ARBA" id="ARBA00022714"/>
    </source>
</evidence>
<protein>
    <submittedName>
        <fullName evidence="9">Oxidoreductase</fullName>
    </submittedName>
</protein>
<keyword evidence="1" id="KW-0285">Flavoprotein</keyword>
<dbReference type="Gene3D" id="2.40.30.10">
    <property type="entry name" value="Translation factors"/>
    <property type="match status" value="1"/>
</dbReference>
<dbReference type="InterPro" id="IPR050415">
    <property type="entry name" value="MRET"/>
</dbReference>
<name>A0AAN1RWG2_9BORD</name>
<keyword evidence="6" id="KW-0411">Iron-sulfur</keyword>
<dbReference type="PANTHER" id="PTHR47354">
    <property type="entry name" value="NADH OXIDOREDUCTASE HCR"/>
    <property type="match status" value="1"/>
</dbReference>
<evidence type="ECO:0000313" key="10">
    <source>
        <dbReference type="Proteomes" id="UP000282741"/>
    </source>
</evidence>
<dbReference type="Pfam" id="PF00111">
    <property type="entry name" value="Fer2"/>
    <property type="match status" value="1"/>
</dbReference>
<dbReference type="RefSeq" id="WP_032956988.1">
    <property type="nucleotide sequence ID" value="NZ_CP012077.1"/>
</dbReference>
<accession>A0AAN1RWG2</accession>
<reference evidence="10" key="1">
    <citation type="submission" date="2017-10" db="EMBL/GenBank/DDBJ databases">
        <title>Whole genome sequencing of various Bordetella species.</title>
        <authorList>
            <person name="Weigand M.R."/>
            <person name="Loparev V."/>
            <person name="Peng Y."/>
            <person name="Bowden K.E."/>
            <person name="Tondella M.L."/>
            <person name="Williams M.M."/>
        </authorList>
    </citation>
    <scope>NUCLEOTIDE SEQUENCE [LARGE SCALE GENOMIC DNA]</scope>
    <source>
        <strain evidence="10">H720</strain>
    </source>
</reference>
<organism evidence="9 10">
    <name type="scientific">Bordetella hinzii</name>
    <dbReference type="NCBI Taxonomy" id="103855"/>
    <lineage>
        <taxon>Bacteria</taxon>
        <taxon>Pseudomonadati</taxon>
        <taxon>Pseudomonadota</taxon>
        <taxon>Betaproteobacteria</taxon>
        <taxon>Burkholderiales</taxon>
        <taxon>Alcaligenaceae</taxon>
        <taxon>Bordetella</taxon>
    </lineage>
</organism>
<dbReference type="CDD" id="cd06185">
    <property type="entry name" value="PDR_like"/>
    <property type="match status" value="1"/>
</dbReference>
<evidence type="ECO:0000259" key="8">
    <source>
        <dbReference type="PROSITE" id="PS51384"/>
    </source>
</evidence>
<keyword evidence="4" id="KW-0560">Oxidoreductase</keyword>
<dbReference type="InterPro" id="IPR012675">
    <property type="entry name" value="Beta-grasp_dom_sf"/>
</dbReference>
<dbReference type="PANTHER" id="PTHR47354:SF1">
    <property type="entry name" value="CARNITINE MONOOXYGENASE REDUCTASE SUBUNIT"/>
    <property type="match status" value="1"/>
</dbReference>
<dbReference type="PRINTS" id="PR00409">
    <property type="entry name" value="PHDIOXRDTASE"/>
</dbReference>
<dbReference type="InterPro" id="IPR017938">
    <property type="entry name" value="Riboflavin_synthase-like_b-brl"/>
</dbReference>
<evidence type="ECO:0000256" key="6">
    <source>
        <dbReference type="ARBA" id="ARBA00023014"/>
    </source>
</evidence>
<dbReference type="Proteomes" id="UP000282741">
    <property type="component" value="Chromosome"/>
</dbReference>
<keyword evidence="5" id="KW-0408">Iron</keyword>
<dbReference type="SUPFAM" id="SSF54292">
    <property type="entry name" value="2Fe-2S ferredoxin-like"/>
    <property type="match status" value="1"/>
</dbReference>
<dbReference type="InterPro" id="IPR001433">
    <property type="entry name" value="OxRdtase_FAD/NAD-bd"/>
</dbReference>
<dbReference type="CDD" id="cd00207">
    <property type="entry name" value="fer2"/>
    <property type="match status" value="1"/>
</dbReference>
<dbReference type="InterPro" id="IPR017927">
    <property type="entry name" value="FAD-bd_FR_type"/>
</dbReference>
<dbReference type="Gene3D" id="3.40.50.80">
    <property type="entry name" value="Nucleotide-binding domain of ferredoxin-NADP reductase (FNR) module"/>
    <property type="match status" value="1"/>
</dbReference>
<dbReference type="InterPro" id="IPR039261">
    <property type="entry name" value="FNR_nucleotide-bd"/>
</dbReference>
<feature type="domain" description="2Fe-2S ferredoxin-type" evidence="7">
    <location>
        <begin position="233"/>
        <end position="318"/>
    </location>
</feature>
<evidence type="ECO:0000256" key="3">
    <source>
        <dbReference type="ARBA" id="ARBA00022723"/>
    </source>
</evidence>